<proteinExistence type="predicted"/>
<dbReference type="AlphaFoldDB" id="A0A3B4AFH2"/>
<organism evidence="2 3">
    <name type="scientific">Periophthalmus magnuspinnatus</name>
    <dbReference type="NCBI Taxonomy" id="409849"/>
    <lineage>
        <taxon>Eukaryota</taxon>
        <taxon>Metazoa</taxon>
        <taxon>Chordata</taxon>
        <taxon>Craniata</taxon>
        <taxon>Vertebrata</taxon>
        <taxon>Euteleostomi</taxon>
        <taxon>Actinopterygii</taxon>
        <taxon>Neopterygii</taxon>
        <taxon>Teleostei</taxon>
        <taxon>Neoteleostei</taxon>
        <taxon>Acanthomorphata</taxon>
        <taxon>Gobiaria</taxon>
        <taxon>Gobiiformes</taxon>
        <taxon>Gobioidei</taxon>
        <taxon>Gobiidae</taxon>
        <taxon>Oxudercinae</taxon>
        <taxon>Periophthalmus</taxon>
    </lineage>
</organism>
<evidence type="ECO:0000256" key="1">
    <source>
        <dbReference type="SAM" id="MobiDB-lite"/>
    </source>
</evidence>
<dbReference type="Ensembl" id="ENSPMGT00000016408.1">
    <property type="protein sequence ID" value="ENSPMGP00000015384.1"/>
    <property type="gene ID" value="ENSPMGG00000012614.1"/>
</dbReference>
<feature type="region of interest" description="Disordered" evidence="1">
    <location>
        <begin position="1"/>
        <end position="26"/>
    </location>
</feature>
<protein>
    <submittedName>
        <fullName evidence="2">Uncharacterized protein</fullName>
    </submittedName>
</protein>
<accession>A0A3B4AFH2</accession>
<feature type="region of interest" description="Disordered" evidence="1">
    <location>
        <begin position="55"/>
        <end position="76"/>
    </location>
</feature>
<evidence type="ECO:0000313" key="3">
    <source>
        <dbReference type="Proteomes" id="UP000261520"/>
    </source>
</evidence>
<sequence length="99" mass="11021">MHSHQQGRSRHQDELKRPQPDVGNGEELVIADAVTAGLLRVTDKARLLVPPHTLCCNHQHQDSENENDRKPNASNSCRVPVYAADNGIKGTPVHFRLQV</sequence>
<name>A0A3B4AFH2_9GOBI</name>
<dbReference type="STRING" id="409849.ENSPMGP00000015384"/>
<feature type="compositionally biased region" description="Basic and acidic residues" evidence="1">
    <location>
        <begin position="59"/>
        <end position="71"/>
    </location>
</feature>
<reference evidence="2" key="2">
    <citation type="submission" date="2025-09" db="UniProtKB">
        <authorList>
            <consortium name="Ensembl"/>
        </authorList>
    </citation>
    <scope>IDENTIFICATION</scope>
</reference>
<feature type="compositionally biased region" description="Basic and acidic residues" evidence="1">
    <location>
        <begin position="10"/>
        <end position="19"/>
    </location>
</feature>
<dbReference type="Proteomes" id="UP000261520">
    <property type="component" value="Unplaced"/>
</dbReference>
<evidence type="ECO:0000313" key="2">
    <source>
        <dbReference type="Ensembl" id="ENSPMGP00000015384.1"/>
    </source>
</evidence>
<reference evidence="2" key="1">
    <citation type="submission" date="2025-08" db="UniProtKB">
        <authorList>
            <consortium name="Ensembl"/>
        </authorList>
    </citation>
    <scope>IDENTIFICATION</scope>
</reference>
<keyword evidence="3" id="KW-1185">Reference proteome</keyword>